<keyword evidence="4" id="KW-0472">Membrane</keyword>
<dbReference type="Proteomes" id="UP001163687">
    <property type="component" value="Chromosome"/>
</dbReference>
<keyword evidence="4" id="KW-0812">Transmembrane</keyword>
<reference evidence="6" key="1">
    <citation type="submission" date="2022-03" db="EMBL/GenBank/DDBJ databases">
        <title>Complete genome sequence of Caldinitratiruptor microaerophilus.</title>
        <authorList>
            <person name="Mukaiyama R."/>
            <person name="Nishiyama T."/>
            <person name="Ueda K."/>
        </authorList>
    </citation>
    <scope>NUCLEOTIDE SEQUENCE</scope>
    <source>
        <strain evidence="6">JCM 16183</strain>
    </source>
</reference>
<comment type="similarity">
    <text evidence="1">Belongs to the zinc-associated anti-sigma factor (ZAS) superfamily. Anti-sigma-W factor family.</text>
</comment>
<feature type="compositionally biased region" description="Low complexity" evidence="3">
    <location>
        <begin position="155"/>
        <end position="191"/>
    </location>
</feature>
<dbReference type="Pfam" id="PF13490">
    <property type="entry name" value="zf-HC2"/>
    <property type="match status" value="1"/>
</dbReference>
<dbReference type="Gene3D" id="1.10.10.1320">
    <property type="entry name" value="Anti-sigma factor, zinc-finger domain"/>
    <property type="match status" value="1"/>
</dbReference>
<keyword evidence="4" id="KW-1133">Transmembrane helix</keyword>
<dbReference type="KEGG" id="cmic:caldi_21090"/>
<evidence type="ECO:0000256" key="3">
    <source>
        <dbReference type="SAM" id="MobiDB-lite"/>
    </source>
</evidence>
<keyword evidence="7" id="KW-1185">Reference proteome</keyword>
<dbReference type="InterPro" id="IPR041916">
    <property type="entry name" value="Anti_sigma_zinc_sf"/>
</dbReference>
<evidence type="ECO:0000313" key="7">
    <source>
        <dbReference type="Proteomes" id="UP001163687"/>
    </source>
</evidence>
<name>A0AA35CKL1_9FIRM</name>
<sequence>MNCEGVRQHLSAYIDGELHELARLQVEHHLGRCAACATEEALLRRTVAMLHDLADPDLEVPPGFRESLHARLAALPPPVAAARPAVVPAWERVRRSWRRAGVPAAAAAAAAAILALAYSPAGPFGGTRPVPLAGGAGLTGPSTAPATAADVTRVDGPGAPAARPDGAGSVAAGPSSGSSGSGPVTGRSTPGPGAGVRAQTPGAKPGAGGPQPGEQAGTPTLPGMEPSIPVNGLSAGVAGAEGAKPARVEKGTLVAITYRVRLEVPDIDQALRAVETAIAGLGGGVVPSEERIYWVPADKQDEARAALREIALRQTGRVASEESGQVDYSEQYTAAYDDIRAAKETLANLDEYVRTGVWTPQDAAAQRAKLEAILETAERNRDYWWDRAHRVEFVVTVEKVAAAAAPAEPAGPAPQP</sequence>
<gene>
    <name evidence="6" type="ORF">caldi_21090</name>
</gene>
<dbReference type="RefSeq" id="WP_264841700.1">
    <property type="nucleotide sequence ID" value="NZ_AP025628.1"/>
</dbReference>
<proteinExistence type="inferred from homology"/>
<protein>
    <recommendedName>
        <fullName evidence="2">Anti-sigma-W factor RsiW</fullName>
    </recommendedName>
</protein>
<dbReference type="AlphaFoldDB" id="A0AA35CKL1"/>
<evidence type="ECO:0000256" key="1">
    <source>
        <dbReference type="ARBA" id="ARBA00024353"/>
    </source>
</evidence>
<organism evidence="6 7">
    <name type="scientific">Caldinitratiruptor microaerophilus</name>
    <dbReference type="NCBI Taxonomy" id="671077"/>
    <lineage>
        <taxon>Bacteria</taxon>
        <taxon>Bacillati</taxon>
        <taxon>Bacillota</taxon>
        <taxon>Clostridia</taxon>
        <taxon>Eubacteriales</taxon>
        <taxon>Symbiobacteriaceae</taxon>
        <taxon>Caldinitratiruptor</taxon>
    </lineage>
</organism>
<feature type="region of interest" description="Disordered" evidence="3">
    <location>
        <begin position="135"/>
        <end position="229"/>
    </location>
</feature>
<dbReference type="InterPro" id="IPR027383">
    <property type="entry name" value="Znf_put"/>
</dbReference>
<feature type="domain" description="Putative zinc-finger" evidence="5">
    <location>
        <begin position="3"/>
        <end position="37"/>
    </location>
</feature>
<evidence type="ECO:0000256" key="4">
    <source>
        <dbReference type="SAM" id="Phobius"/>
    </source>
</evidence>
<evidence type="ECO:0000259" key="5">
    <source>
        <dbReference type="Pfam" id="PF13490"/>
    </source>
</evidence>
<evidence type="ECO:0000313" key="6">
    <source>
        <dbReference type="EMBL" id="BDG61019.1"/>
    </source>
</evidence>
<accession>A0AA35CKL1</accession>
<evidence type="ECO:0000256" key="2">
    <source>
        <dbReference type="ARBA" id="ARBA00024438"/>
    </source>
</evidence>
<feature type="transmembrane region" description="Helical" evidence="4">
    <location>
        <begin position="100"/>
        <end position="118"/>
    </location>
</feature>
<dbReference type="EMBL" id="AP025628">
    <property type="protein sequence ID" value="BDG61019.1"/>
    <property type="molecule type" value="Genomic_DNA"/>
</dbReference>